<gene>
    <name evidence="1" type="ORF">EM932_16135</name>
</gene>
<comment type="caution">
    <text evidence="1">The sequence shown here is derived from an EMBL/GenBank/DDBJ whole genome shotgun (WGS) entry which is preliminary data.</text>
</comment>
<proteinExistence type="predicted"/>
<dbReference type="AlphaFoldDB" id="A0A4S1DTP4"/>
<evidence type="ECO:0000313" key="1">
    <source>
        <dbReference type="EMBL" id="TGV01319.1"/>
    </source>
</evidence>
<dbReference type="Proteomes" id="UP000307602">
    <property type="component" value="Unassembled WGS sequence"/>
</dbReference>
<name>A0A4S1DTP4_9FLAO</name>
<evidence type="ECO:0000313" key="2">
    <source>
        <dbReference type="Proteomes" id="UP000307602"/>
    </source>
</evidence>
<reference evidence="1 2" key="1">
    <citation type="submission" date="2019-04" db="EMBL/GenBank/DDBJ databases">
        <authorList>
            <person name="Liu A."/>
        </authorList>
    </citation>
    <scope>NUCLEOTIDE SEQUENCE [LARGE SCALE GENOMIC DNA]</scope>
    <source>
        <strain evidence="1 2">RZ03</strain>
    </source>
</reference>
<sequence>MSDINEIDNIKRLFSQIDKSDKEDFFEKVAEEFDMVKSSVRSGWFSRFEIPMKYNVRKHLIVYMQNYISRMAKKKNKGGI</sequence>
<dbReference type="OrthoDB" id="1450992at2"/>
<accession>A0A4S1DTP4</accession>
<keyword evidence="2" id="KW-1185">Reference proteome</keyword>
<organism evidence="1 2">
    <name type="scientific">Flavivirga rizhaonensis</name>
    <dbReference type="NCBI Taxonomy" id="2559571"/>
    <lineage>
        <taxon>Bacteria</taxon>
        <taxon>Pseudomonadati</taxon>
        <taxon>Bacteroidota</taxon>
        <taxon>Flavobacteriia</taxon>
        <taxon>Flavobacteriales</taxon>
        <taxon>Flavobacteriaceae</taxon>
        <taxon>Flavivirga</taxon>
    </lineage>
</organism>
<protein>
    <submittedName>
        <fullName evidence="1">Uncharacterized protein</fullName>
    </submittedName>
</protein>
<dbReference type="RefSeq" id="WP_135878236.1">
    <property type="nucleotide sequence ID" value="NZ_SRSO01000025.1"/>
</dbReference>
<dbReference type="EMBL" id="SRSO01000025">
    <property type="protein sequence ID" value="TGV01319.1"/>
    <property type="molecule type" value="Genomic_DNA"/>
</dbReference>